<keyword evidence="2 3" id="KW-0802">TPR repeat</keyword>
<dbReference type="InterPro" id="IPR019734">
    <property type="entry name" value="TPR_rpt"/>
</dbReference>
<proteinExistence type="predicted"/>
<reference evidence="5 6" key="1">
    <citation type="submission" date="2018-12" db="EMBL/GenBank/DDBJ databases">
        <title>Hymenobacter gummosus sp. nov., isolated from a spring.</title>
        <authorList>
            <person name="Nie L."/>
        </authorList>
    </citation>
    <scope>NUCLEOTIDE SEQUENCE [LARGE SCALE GENOMIC DNA]</scope>
    <source>
        <strain evidence="5 6">KCTC 52166</strain>
    </source>
</reference>
<gene>
    <name evidence="5" type="ORF">EJV47_12140</name>
</gene>
<name>A0A3S0JGV4_9BACT</name>
<evidence type="ECO:0000256" key="3">
    <source>
        <dbReference type="PROSITE-ProRule" id="PRU00339"/>
    </source>
</evidence>
<dbReference type="SUPFAM" id="SSF48452">
    <property type="entry name" value="TPR-like"/>
    <property type="match status" value="2"/>
</dbReference>
<evidence type="ECO:0000313" key="5">
    <source>
        <dbReference type="EMBL" id="RTQ49568.1"/>
    </source>
</evidence>
<dbReference type="Pfam" id="PF13181">
    <property type="entry name" value="TPR_8"/>
    <property type="match status" value="1"/>
</dbReference>
<feature type="repeat" description="TPR" evidence="3">
    <location>
        <begin position="482"/>
        <end position="515"/>
    </location>
</feature>
<sequence length="631" mass="71316">MPYLLFGCGCRLMPPFFFPPRLVRMIRPASTLLLALGLLVGGPAYAQQPAAPAPVKKTDQPEKPRKLTRREKKEMQRQAALEAAKSQQQSQLTEKDRELSAAYFVDGVKFMLLEDYPKAQERLLKAYQLDPNNAAINYKIAENNLLIGNLKDAANFAQAAVRLDGKNPYYYLILAQIYASQKQYSEAAQVYTKLIQDVPDSKSYLFNLAELYLAQGKLTDALGAFEQAEKEFGPMDEVSFKKQQIYLKQNNLDKALLEGEALISANPDEVRYVLAQAEMYAANNRLPDAIRVAQQALRKEPDNPQAHMILADAYRQQGNATESEKQIKQAFESPALSIDQKVRILVDYLKQLPNPAVQHTALELADITTRVHPKEAKAYSVAGDVQLLSEQKPKARENYLRALHLDNSHYKIWQQVVLIDAELAQSDSLLRHTDQALELFPNQASFWFYNGVGHMFAKQPQKAVRSFEQGKKLTSTDPELAAQFDTQLGDAYHELKEFDKSDAAYEAALTFDANNAQALNNYSYYLSLRGKNLPRAKEMAGKLVKLFPENDTYLDTYAWVLYQLKDYSGARQYLEKAVRTSKDGTVLEHYGDVLYQLGDAPAAVERWQQAKKAGGTSALLDRKIKDRKLYE</sequence>
<dbReference type="Proteomes" id="UP000282184">
    <property type="component" value="Unassembled WGS sequence"/>
</dbReference>
<comment type="caution">
    <text evidence="5">The sequence shown here is derived from an EMBL/GenBank/DDBJ whole genome shotgun (WGS) entry which is preliminary data.</text>
</comment>
<evidence type="ECO:0000256" key="1">
    <source>
        <dbReference type="ARBA" id="ARBA00022737"/>
    </source>
</evidence>
<protein>
    <submittedName>
        <fullName evidence="5">Tetratricopeptide repeat protein</fullName>
    </submittedName>
</protein>
<dbReference type="InterPro" id="IPR052346">
    <property type="entry name" value="O-mannosyl-transferase_TMTC"/>
</dbReference>
<feature type="region of interest" description="Disordered" evidence="4">
    <location>
        <begin position="48"/>
        <end position="74"/>
    </location>
</feature>
<dbReference type="PANTHER" id="PTHR44227:SF3">
    <property type="entry name" value="PROTEIN O-MANNOSYL-TRANSFERASE TMTC4"/>
    <property type="match status" value="1"/>
</dbReference>
<dbReference type="AlphaFoldDB" id="A0A3S0JGV4"/>
<feature type="repeat" description="TPR" evidence="3">
    <location>
        <begin position="100"/>
        <end position="133"/>
    </location>
</feature>
<feature type="compositionally biased region" description="Basic and acidic residues" evidence="4">
    <location>
        <begin position="56"/>
        <end position="74"/>
    </location>
</feature>
<dbReference type="PROSITE" id="PS50005">
    <property type="entry name" value="TPR"/>
    <property type="match status" value="3"/>
</dbReference>
<evidence type="ECO:0000313" key="6">
    <source>
        <dbReference type="Proteomes" id="UP000282184"/>
    </source>
</evidence>
<feature type="repeat" description="TPR" evidence="3">
    <location>
        <begin position="168"/>
        <end position="201"/>
    </location>
</feature>
<dbReference type="Pfam" id="PF13432">
    <property type="entry name" value="TPR_16"/>
    <property type="match status" value="4"/>
</dbReference>
<dbReference type="OrthoDB" id="9814220at2"/>
<accession>A0A3S0JGV4</accession>
<dbReference type="InterPro" id="IPR011990">
    <property type="entry name" value="TPR-like_helical_dom_sf"/>
</dbReference>
<dbReference type="SMART" id="SM00028">
    <property type="entry name" value="TPR"/>
    <property type="match status" value="9"/>
</dbReference>
<keyword evidence="1" id="KW-0677">Repeat</keyword>
<dbReference type="PANTHER" id="PTHR44227">
    <property type="match status" value="1"/>
</dbReference>
<organism evidence="5 6">
    <name type="scientific">Hymenobacter gummosus</name>
    <dbReference type="NCBI Taxonomy" id="1776032"/>
    <lineage>
        <taxon>Bacteria</taxon>
        <taxon>Pseudomonadati</taxon>
        <taxon>Bacteroidota</taxon>
        <taxon>Cytophagia</taxon>
        <taxon>Cytophagales</taxon>
        <taxon>Hymenobacteraceae</taxon>
        <taxon>Hymenobacter</taxon>
    </lineage>
</organism>
<dbReference type="EMBL" id="RXOF01000006">
    <property type="protein sequence ID" value="RTQ49568.1"/>
    <property type="molecule type" value="Genomic_DNA"/>
</dbReference>
<keyword evidence="6" id="KW-1185">Reference proteome</keyword>
<evidence type="ECO:0000256" key="4">
    <source>
        <dbReference type="SAM" id="MobiDB-lite"/>
    </source>
</evidence>
<evidence type="ECO:0000256" key="2">
    <source>
        <dbReference type="ARBA" id="ARBA00022803"/>
    </source>
</evidence>
<dbReference type="Gene3D" id="1.25.40.10">
    <property type="entry name" value="Tetratricopeptide repeat domain"/>
    <property type="match status" value="4"/>
</dbReference>